<dbReference type="InterPro" id="IPR000515">
    <property type="entry name" value="MetI-like"/>
</dbReference>
<feature type="transmembrane region" description="Helical" evidence="8">
    <location>
        <begin position="144"/>
        <end position="170"/>
    </location>
</feature>
<evidence type="ECO:0000256" key="4">
    <source>
        <dbReference type="ARBA" id="ARBA00022519"/>
    </source>
</evidence>
<name>A0A512N268_9HYPH</name>
<dbReference type="Proteomes" id="UP000321058">
    <property type="component" value="Unassembled WGS sequence"/>
</dbReference>
<keyword evidence="3" id="KW-1003">Cell membrane</keyword>
<evidence type="ECO:0000259" key="9">
    <source>
        <dbReference type="PROSITE" id="PS50928"/>
    </source>
</evidence>
<dbReference type="AlphaFoldDB" id="A0A512N268"/>
<evidence type="ECO:0000313" key="10">
    <source>
        <dbReference type="EMBL" id="GEP53077.1"/>
    </source>
</evidence>
<evidence type="ECO:0000313" key="11">
    <source>
        <dbReference type="Proteomes" id="UP000321058"/>
    </source>
</evidence>
<feature type="transmembrane region" description="Helical" evidence="8">
    <location>
        <begin position="382"/>
        <end position="406"/>
    </location>
</feature>
<evidence type="ECO:0000256" key="2">
    <source>
        <dbReference type="ARBA" id="ARBA00022448"/>
    </source>
</evidence>
<dbReference type="GO" id="GO:0005886">
    <property type="term" value="C:plasma membrane"/>
    <property type="evidence" value="ECO:0007669"/>
    <property type="project" value="UniProtKB-SubCell"/>
</dbReference>
<dbReference type="OrthoDB" id="27542at2"/>
<dbReference type="Gene3D" id="1.10.3720.10">
    <property type="entry name" value="MetI-like"/>
    <property type="match status" value="2"/>
</dbReference>
<sequence length="552" mass="58515">MKLGVPHNLRLPVAIAALGLLFLGLFLLYPLFNVFSASVLDADGERLTFANYAKILGRPFYRAAIANTLAIGVAATAITTALAVPFAFALARLPVPGKAAILAMAALPLVLPSFVSAYAIVLLLGRSGIVTQWLQSWGLGFGSIYGAGGIILVYTLTLYPYVLLPTIAAFKAVDVSMEEAAQGLGSSPRRTVWTVTLPIVMPAVLAGALLVFIETLENFGVPFVLAEDMPIFAVEAFKLFIGETAPNPASAGVLGVLLILTTALVLLVQRRFLSARRFATNTRQAPPILRIGRPLQVAATIYCWAIVILALVPFFAIVVLSFMEFRGPVLHPNFSLANFGGLFDRSLRPLVNTLVFATLAAACVTLIGVPIGYVVSRWRSGVATLLDVVATLPFAVAGTVLAIGFVVSFNSGPLVLTGGPLILVLAYSVRKVPFAVRSASAIVHQIDASLEEASISLGRSPFQTLMRVVVPLMLGGILSGVVLTWVTVASELSATVVLYSGPWRPMTVVMFQALEGSGAGIATAAASTLIVVTLLPIILLYRLVRRYELSML</sequence>
<dbReference type="InterPro" id="IPR035906">
    <property type="entry name" value="MetI-like_sf"/>
</dbReference>
<dbReference type="EMBL" id="BKAJ01000004">
    <property type="protein sequence ID" value="GEP53077.1"/>
    <property type="molecule type" value="Genomic_DNA"/>
</dbReference>
<keyword evidence="7 8" id="KW-0472">Membrane</keyword>
<keyword evidence="4" id="KW-0997">Cell inner membrane</keyword>
<proteinExistence type="inferred from homology"/>
<comment type="similarity">
    <text evidence="8">Belongs to the binding-protein-dependent transport system permease family.</text>
</comment>
<feature type="transmembrane region" description="Helical" evidence="8">
    <location>
        <begin position="191"/>
        <end position="213"/>
    </location>
</feature>
<gene>
    <name evidence="10" type="ORF">RSO01_02430</name>
</gene>
<feature type="transmembrane region" description="Helical" evidence="8">
    <location>
        <begin position="249"/>
        <end position="268"/>
    </location>
</feature>
<evidence type="ECO:0000256" key="5">
    <source>
        <dbReference type="ARBA" id="ARBA00022692"/>
    </source>
</evidence>
<evidence type="ECO:0000256" key="7">
    <source>
        <dbReference type="ARBA" id="ARBA00023136"/>
    </source>
</evidence>
<dbReference type="Pfam" id="PF00528">
    <property type="entry name" value="BPD_transp_1"/>
    <property type="match status" value="2"/>
</dbReference>
<comment type="caution">
    <text evidence="10">The sequence shown here is derived from an EMBL/GenBank/DDBJ whole genome shotgun (WGS) entry which is preliminary data.</text>
</comment>
<reference evidence="10 11" key="1">
    <citation type="submission" date="2019-07" db="EMBL/GenBank/DDBJ databases">
        <title>Whole genome shotgun sequence of Reyranella soli NBRC 108950.</title>
        <authorList>
            <person name="Hosoyama A."/>
            <person name="Uohara A."/>
            <person name="Ohji S."/>
            <person name="Ichikawa N."/>
        </authorList>
    </citation>
    <scope>NUCLEOTIDE SEQUENCE [LARGE SCALE GENOMIC DNA]</scope>
    <source>
        <strain evidence="10 11">NBRC 108950</strain>
    </source>
</reference>
<accession>A0A512N268</accession>
<feature type="transmembrane region" description="Helical" evidence="8">
    <location>
        <begin position="519"/>
        <end position="544"/>
    </location>
</feature>
<feature type="transmembrane region" description="Helical" evidence="8">
    <location>
        <begin position="100"/>
        <end position="124"/>
    </location>
</feature>
<evidence type="ECO:0000256" key="3">
    <source>
        <dbReference type="ARBA" id="ARBA00022475"/>
    </source>
</evidence>
<dbReference type="PANTHER" id="PTHR43357">
    <property type="entry name" value="INNER MEMBRANE ABC TRANSPORTER PERMEASE PROTEIN YDCV"/>
    <property type="match status" value="1"/>
</dbReference>
<dbReference type="CDD" id="cd06261">
    <property type="entry name" value="TM_PBP2"/>
    <property type="match status" value="2"/>
</dbReference>
<feature type="transmembrane region" description="Helical" evidence="8">
    <location>
        <begin position="354"/>
        <end position="375"/>
    </location>
</feature>
<keyword evidence="2 8" id="KW-0813">Transport</keyword>
<feature type="domain" description="ABC transmembrane type-1" evidence="9">
    <location>
        <begin position="350"/>
        <end position="540"/>
    </location>
</feature>
<feature type="transmembrane region" description="Helical" evidence="8">
    <location>
        <begin position="299"/>
        <end position="323"/>
    </location>
</feature>
<keyword evidence="11" id="KW-1185">Reference proteome</keyword>
<protein>
    <submittedName>
        <fullName evidence="10">Iron ABC transporter permease</fullName>
    </submittedName>
</protein>
<dbReference type="GO" id="GO:0055085">
    <property type="term" value="P:transmembrane transport"/>
    <property type="evidence" value="ECO:0007669"/>
    <property type="project" value="InterPro"/>
</dbReference>
<feature type="transmembrane region" description="Helical" evidence="8">
    <location>
        <begin position="468"/>
        <end position="499"/>
    </location>
</feature>
<dbReference type="RefSeq" id="WP_147145338.1">
    <property type="nucleotide sequence ID" value="NZ_BKAJ01000004.1"/>
</dbReference>
<evidence type="ECO:0000256" key="6">
    <source>
        <dbReference type="ARBA" id="ARBA00022989"/>
    </source>
</evidence>
<organism evidence="10 11">
    <name type="scientific">Reyranella soli</name>
    <dbReference type="NCBI Taxonomy" id="1230389"/>
    <lineage>
        <taxon>Bacteria</taxon>
        <taxon>Pseudomonadati</taxon>
        <taxon>Pseudomonadota</taxon>
        <taxon>Alphaproteobacteria</taxon>
        <taxon>Hyphomicrobiales</taxon>
        <taxon>Reyranellaceae</taxon>
        <taxon>Reyranella</taxon>
    </lineage>
</organism>
<feature type="transmembrane region" description="Helical" evidence="8">
    <location>
        <begin position="412"/>
        <end position="429"/>
    </location>
</feature>
<dbReference type="SUPFAM" id="SSF161098">
    <property type="entry name" value="MetI-like"/>
    <property type="match status" value="2"/>
</dbReference>
<feature type="transmembrane region" description="Helical" evidence="8">
    <location>
        <begin position="64"/>
        <end position="88"/>
    </location>
</feature>
<feature type="domain" description="ABC transmembrane type-1" evidence="9">
    <location>
        <begin position="65"/>
        <end position="269"/>
    </location>
</feature>
<comment type="subcellular location">
    <subcellularLocation>
        <location evidence="1">Cell inner membrane</location>
        <topology evidence="1">Multi-pass membrane protein</topology>
    </subcellularLocation>
    <subcellularLocation>
        <location evidence="8">Cell membrane</location>
        <topology evidence="8">Multi-pass membrane protein</topology>
    </subcellularLocation>
</comment>
<keyword evidence="5 8" id="KW-0812">Transmembrane</keyword>
<evidence type="ECO:0000256" key="8">
    <source>
        <dbReference type="RuleBase" id="RU363032"/>
    </source>
</evidence>
<evidence type="ECO:0000256" key="1">
    <source>
        <dbReference type="ARBA" id="ARBA00004429"/>
    </source>
</evidence>
<feature type="transmembrane region" description="Helical" evidence="8">
    <location>
        <begin position="12"/>
        <end position="32"/>
    </location>
</feature>
<dbReference type="PANTHER" id="PTHR43357:SF4">
    <property type="entry name" value="INNER MEMBRANE ABC TRANSPORTER PERMEASE PROTEIN YDCV"/>
    <property type="match status" value="1"/>
</dbReference>
<keyword evidence="6 8" id="KW-1133">Transmembrane helix</keyword>
<dbReference type="PROSITE" id="PS50928">
    <property type="entry name" value="ABC_TM1"/>
    <property type="match status" value="2"/>
</dbReference>